<organism evidence="10 11">
    <name type="scientific">Tepidibacter formicigenes DSM 15518</name>
    <dbReference type="NCBI Taxonomy" id="1123349"/>
    <lineage>
        <taxon>Bacteria</taxon>
        <taxon>Bacillati</taxon>
        <taxon>Bacillota</taxon>
        <taxon>Clostridia</taxon>
        <taxon>Peptostreptococcales</taxon>
        <taxon>Peptostreptococcaceae</taxon>
        <taxon>Tepidibacter</taxon>
    </lineage>
</organism>
<sequence>MARNYNYNYAFVFYDVGEKRVNKVFKICKKYFHHHQNSVFRGPITPSNLIKLKSDIKKVIDESHDFVSIIKLLNKESFDEETLGIKRKDTEALIL</sequence>
<dbReference type="Proteomes" id="UP000242497">
    <property type="component" value="Unassembled WGS sequence"/>
</dbReference>
<keyword evidence="8 9" id="KW-0051">Antiviral defense</keyword>
<comment type="function">
    <text evidence="9">CRISPR (clustered regularly interspaced short palindromic repeat), is an adaptive immune system that provides protection against mobile genetic elements (viruses, transposable elements and conjugative plasmids). CRISPR clusters contain sequences complementary to antecedent mobile elements and target invading nucleic acids. CRISPR clusters are transcribed and processed into CRISPR RNA (crRNA). Functions as a ssRNA-specific endoribonuclease. Involved in the integration of spacer DNA into the CRISPR cassette.</text>
</comment>
<evidence type="ECO:0000256" key="6">
    <source>
        <dbReference type="ARBA" id="ARBA00022801"/>
    </source>
</evidence>
<keyword evidence="5 9" id="KW-0255">Endonuclease</keyword>
<dbReference type="NCBIfam" id="TIGR01573">
    <property type="entry name" value="cas2"/>
    <property type="match status" value="1"/>
</dbReference>
<evidence type="ECO:0000256" key="7">
    <source>
        <dbReference type="ARBA" id="ARBA00022842"/>
    </source>
</evidence>
<dbReference type="PANTHER" id="PTHR34405:SF1">
    <property type="entry name" value="CRISPR-ASSOCIATED ENDORIBONUCLEASE CAS2"/>
    <property type="match status" value="1"/>
</dbReference>
<dbReference type="GO" id="GO:0004521">
    <property type="term" value="F:RNA endonuclease activity"/>
    <property type="evidence" value="ECO:0007669"/>
    <property type="project" value="InterPro"/>
</dbReference>
<comment type="similarity">
    <text evidence="2 9">Belongs to the CRISPR-associated endoribonuclease Cas2 protein family.</text>
</comment>
<keyword evidence="4 9" id="KW-0479">Metal-binding</keyword>
<accession>A0A1M6RAT9</accession>
<dbReference type="PANTHER" id="PTHR34405">
    <property type="entry name" value="CRISPR-ASSOCIATED ENDORIBONUCLEASE CAS2"/>
    <property type="match status" value="1"/>
</dbReference>
<evidence type="ECO:0000256" key="9">
    <source>
        <dbReference type="HAMAP-Rule" id="MF_01471"/>
    </source>
</evidence>
<dbReference type="Pfam" id="PF09827">
    <property type="entry name" value="CRISPR_Cas2"/>
    <property type="match status" value="1"/>
</dbReference>
<evidence type="ECO:0000313" key="11">
    <source>
        <dbReference type="Proteomes" id="UP000242497"/>
    </source>
</evidence>
<dbReference type="SUPFAM" id="SSF143430">
    <property type="entry name" value="TTP0101/SSO1404-like"/>
    <property type="match status" value="1"/>
</dbReference>
<dbReference type="InterPro" id="IPR019199">
    <property type="entry name" value="Virulence_VapD/CRISPR_Cas2"/>
</dbReference>
<dbReference type="HAMAP" id="MF_01471">
    <property type="entry name" value="Cas2"/>
    <property type="match status" value="1"/>
</dbReference>
<dbReference type="InterPro" id="IPR021127">
    <property type="entry name" value="CRISPR_associated_Cas2"/>
</dbReference>
<dbReference type="GO" id="GO:0051607">
    <property type="term" value="P:defense response to virus"/>
    <property type="evidence" value="ECO:0007669"/>
    <property type="project" value="UniProtKB-UniRule"/>
</dbReference>
<evidence type="ECO:0000256" key="4">
    <source>
        <dbReference type="ARBA" id="ARBA00022723"/>
    </source>
</evidence>
<comment type="cofactor">
    <cofactor evidence="1 9">
        <name>Mg(2+)</name>
        <dbReference type="ChEBI" id="CHEBI:18420"/>
    </cofactor>
</comment>
<dbReference type="GO" id="GO:0016787">
    <property type="term" value="F:hydrolase activity"/>
    <property type="evidence" value="ECO:0007669"/>
    <property type="project" value="UniProtKB-KW"/>
</dbReference>
<protein>
    <recommendedName>
        <fullName evidence="9">CRISPR-associated endoribonuclease Cas2</fullName>
        <ecNumber evidence="9">3.1.-.-</ecNumber>
    </recommendedName>
</protein>
<gene>
    <name evidence="9" type="primary">cas2</name>
    <name evidence="10" type="ORF">SAMN02744037_02062</name>
</gene>
<evidence type="ECO:0000313" key="10">
    <source>
        <dbReference type="EMBL" id="SHK29579.1"/>
    </source>
</evidence>
<reference evidence="11" key="1">
    <citation type="submission" date="2016-11" db="EMBL/GenBank/DDBJ databases">
        <authorList>
            <person name="Varghese N."/>
            <person name="Submissions S."/>
        </authorList>
    </citation>
    <scope>NUCLEOTIDE SEQUENCE [LARGE SCALE GENOMIC DNA]</scope>
    <source>
        <strain evidence="11">DSM 15518</strain>
    </source>
</reference>
<dbReference type="CDD" id="cd09725">
    <property type="entry name" value="Cas2_I_II_III"/>
    <property type="match status" value="1"/>
</dbReference>
<dbReference type="GO" id="GO:0046872">
    <property type="term" value="F:metal ion binding"/>
    <property type="evidence" value="ECO:0007669"/>
    <property type="project" value="UniProtKB-UniRule"/>
</dbReference>
<dbReference type="STRING" id="1123349.SAMN02744037_02062"/>
<feature type="binding site" evidence="9">
    <location>
        <position position="15"/>
    </location>
    <ligand>
        <name>Mg(2+)</name>
        <dbReference type="ChEBI" id="CHEBI:18420"/>
        <note>catalytic</note>
    </ligand>
</feature>
<evidence type="ECO:0000256" key="5">
    <source>
        <dbReference type="ARBA" id="ARBA00022759"/>
    </source>
</evidence>
<dbReference type="AlphaFoldDB" id="A0A1M6RAT9"/>
<dbReference type="EMBL" id="FRAE01000054">
    <property type="protein sequence ID" value="SHK29579.1"/>
    <property type="molecule type" value="Genomic_DNA"/>
</dbReference>
<keyword evidence="7 9" id="KW-0460">Magnesium</keyword>
<evidence type="ECO:0000256" key="1">
    <source>
        <dbReference type="ARBA" id="ARBA00001946"/>
    </source>
</evidence>
<evidence type="ECO:0000256" key="8">
    <source>
        <dbReference type="ARBA" id="ARBA00023118"/>
    </source>
</evidence>
<dbReference type="OrthoDB" id="279819at2"/>
<proteinExistence type="inferred from homology"/>
<dbReference type="EC" id="3.1.-.-" evidence="9"/>
<comment type="subunit">
    <text evidence="9">Homodimer, forms a heterotetramer with a Cas1 homodimer.</text>
</comment>
<evidence type="ECO:0000256" key="2">
    <source>
        <dbReference type="ARBA" id="ARBA00009959"/>
    </source>
</evidence>
<evidence type="ECO:0000256" key="3">
    <source>
        <dbReference type="ARBA" id="ARBA00022722"/>
    </source>
</evidence>
<name>A0A1M6RAT9_9FIRM</name>
<keyword evidence="3 9" id="KW-0540">Nuclease</keyword>
<dbReference type="Gene3D" id="3.30.70.240">
    <property type="match status" value="1"/>
</dbReference>
<keyword evidence="6 9" id="KW-0378">Hydrolase</keyword>
<keyword evidence="11" id="KW-1185">Reference proteome</keyword>
<dbReference type="RefSeq" id="WP_072889688.1">
    <property type="nucleotide sequence ID" value="NZ_FRAE01000054.1"/>
</dbReference>
<dbReference type="GO" id="GO:0043571">
    <property type="term" value="P:maintenance of CRISPR repeat elements"/>
    <property type="evidence" value="ECO:0007669"/>
    <property type="project" value="UniProtKB-UniRule"/>
</dbReference>